<keyword evidence="2" id="KW-1185">Reference proteome</keyword>
<evidence type="ECO:0000313" key="1">
    <source>
        <dbReference type="EMBL" id="SFL99637.1"/>
    </source>
</evidence>
<proteinExistence type="predicted"/>
<reference evidence="1 2" key="1">
    <citation type="submission" date="2016-10" db="EMBL/GenBank/DDBJ databases">
        <authorList>
            <person name="de Groot N.N."/>
        </authorList>
    </citation>
    <scope>NUCLEOTIDE SEQUENCE [LARGE SCALE GENOMIC DNA]</scope>
    <source>
        <strain evidence="1 2">ATCC 51327</strain>
    </source>
</reference>
<dbReference type="AlphaFoldDB" id="A0A1I4M9M1"/>
<dbReference type="RefSeq" id="WP_218142079.1">
    <property type="nucleotide sequence ID" value="NZ_FOTI01000050.1"/>
</dbReference>
<dbReference type="EMBL" id="FOTI01000050">
    <property type="protein sequence ID" value="SFL99637.1"/>
    <property type="molecule type" value="Genomic_DNA"/>
</dbReference>
<sequence length="260" mass="31152">MLNKKYKEHKVFEEIDEYEGFYESLSYSIMNWTTAGTQSIINVDTYLLSSIKGTLNSIKMILKNGQINDSYALLRKYYDSIAINIYINLYLIENNNLEKLFVEKINNWIIEKNQLPPFSEMLNYIKNSSELKEINLLLKKNNLYGKIRDRCNDHLHYNSYKLFLINDEKIYSKERIKYLDQISNDLRNLFILHFIYLFYLKDKYMMSSDYIDRLEVGLTPVEDSQYWVAPFIQKIFDKIIKTNRNDLAKELKSSTYMDLK</sequence>
<dbReference type="Proteomes" id="UP000199006">
    <property type="component" value="Unassembled WGS sequence"/>
</dbReference>
<accession>A0A1I4M9M1</accession>
<gene>
    <name evidence="1" type="ORF">SAMN02983006_02538</name>
</gene>
<protein>
    <submittedName>
        <fullName evidence="1">Uncharacterized protein</fullName>
    </submittedName>
</protein>
<evidence type="ECO:0000313" key="2">
    <source>
        <dbReference type="Proteomes" id="UP000199006"/>
    </source>
</evidence>
<name>A0A1I4M9M1_9FIRM</name>
<organism evidence="1 2">
    <name type="scientific">Halanaerobium salsuginis</name>
    <dbReference type="NCBI Taxonomy" id="29563"/>
    <lineage>
        <taxon>Bacteria</taxon>
        <taxon>Bacillati</taxon>
        <taxon>Bacillota</taxon>
        <taxon>Clostridia</taxon>
        <taxon>Halanaerobiales</taxon>
        <taxon>Halanaerobiaceae</taxon>
        <taxon>Halanaerobium</taxon>
    </lineage>
</organism>